<dbReference type="RefSeq" id="WP_282589532.1">
    <property type="nucleotide sequence ID" value="NZ_JAMOIM010000102.1"/>
</dbReference>
<name>A0AA42CMX4_9HYPH</name>
<dbReference type="EMBL" id="JAMOIM010000102">
    <property type="protein sequence ID" value="MCW6513159.1"/>
    <property type="molecule type" value="Genomic_DNA"/>
</dbReference>
<dbReference type="Proteomes" id="UP001165667">
    <property type="component" value="Unassembled WGS sequence"/>
</dbReference>
<comment type="caution">
    <text evidence="2">The sequence shown here is derived from an EMBL/GenBank/DDBJ whole genome shotgun (WGS) entry which is preliminary data.</text>
</comment>
<accession>A0AA42CMX4</accession>
<evidence type="ECO:0000313" key="3">
    <source>
        <dbReference type="Proteomes" id="UP001165667"/>
    </source>
</evidence>
<reference evidence="2" key="1">
    <citation type="submission" date="2022-05" db="EMBL/GenBank/DDBJ databases">
        <authorList>
            <person name="Pankratov T."/>
        </authorList>
    </citation>
    <scope>NUCLEOTIDE SEQUENCE</scope>
    <source>
        <strain evidence="2">BP6-180914</strain>
    </source>
</reference>
<dbReference type="AlphaFoldDB" id="A0AA42CMX4"/>
<protein>
    <submittedName>
        <fullName evidence="2">Uncharacterized protein</fullName>
    </submittedName>
</protein>
<feature type="region of interest" description="Disordered" evidence="1">
    <location>
        <begin position="1"/>
        <end position="27"/>
    </location>
</feature>
<feature type="non-terminal residue" evidence="2">
    <location>
        <position position="1"/>
    </location>
</feature>
<evidence type="ECO:0000256" key="1">
    <source>
        <dbReference type="SAM" id="MobiDB-lite"/>
    </source>
</evidence>
<evidence type="ECO:0000313" key="2">
    <source>
        <dbReference type="EMBL" id="MCW6513159.1"/>
    </source>
</evidence>
<keyword evidence="3" id="KW-1185">Reference proteome</keyword>
<gene>
    <name evidence="2" type="ORF">M8523_35525</name>
</gene>
<organism evidence="2 3">
    <name type="scientific">Lichenifustis flavocetrariae</name>
    <dbReference type="NCBI Taxonomy" id="2949735"/>
    <lineage>
        <taxon>Bacteria</taxon>
        <taxon>Pseudomonadati</taxon>
        <taxon>Pseudomonadota</taxon>
        <taxon>Alphaproteobacteria</taxon>
        <taxon>Hyphomicrobiales</taxon>
        <taxon>Lichenihabitantaceae</taxon>
        <taxon>Lichenifustis</taxon>
    </lineage>
</organism>
<sequence>TSMANGTIQSFQGHHNQRDNLSTLPKNATTTLVFAPSVGAERQSGTGQASFTNADGTFSSAITPVQILLTTDTI</sequence>
<proteinExistence type="predicted"/>